<dbReference type="AlphaFoldDB" id="A0A9Q9B0R8"/>
<feature type="compositionally biased region" description="Low complexity" evidence="1">
    <location>
        <begin position="305"/>
        <end position="316"/>
    </location>
</feature>
<reference evidence="3" key="1">
    <citation type="submission" date="2022-06" db="EMBL/GenBank/DDBJ databases">
        <title>Complete genome sequences of two strains of the flax pathogen Septoria linicola.</title>
        <authorList>
            <person name="Lapalu N."/>
            <person name="Simon A."/>
            <person name="Demenou B."/>
            <person name="Paumier D."/>
            <person name="Guillot M.-P."/>
            <person name="Gout L."/>
            <person name="Valade R."/>
        </authorList>
    </citation>
    <scope>NUCLEOTIDE SEQUENCE</scope>
    <source>
        <strain evidence="3">SE15195</strain>
    </source>
</reference>
<keyword evidence="4" id="KW-1185">Reference proteome</keyword>
<sequence length="520" mass="57284">MEDNHDSHSAYSSSSSSSHYQASDAGSSELPDTPSSHSTCPSPTATRSRSVSGSVAELRRRYDPQYASSVDSRSSGSQSPEADRSPPRSIKKLPQLRDVAESDEHDSDAGASFNEVVYDARQRSSSHSYAAQLPPPPLQPRQPHGERLKAQQDALREHVAQDQQRNHHHRVDSAYGQHRSHSSSSTRSVDSQRAWAQHIQGMQMQQYQQCASPAIPMAYPVPYHNINGHIAPPPPPAPDAPDNTIQTITGYELLAQELSNQDSPVKPMYRRFEYLNHRILLHMQDELQELEEQLRIADEIIARADPSLSPSHPSDSYCPPSGPSSRRTDRNHGTHWHHQRTELLGRIFLKTRDYNAAVSSFASMLKESSAAAKEDVDVYRSWMREKDVICEVERKFLDVRGGDLVRLGGGEKEVEVVAQTKKKKDAARSNDEDRSLLFAGLALLPILPLVLFSIISTLAGRLVVTVLFTLGAVLLARNSSSSTAAALQLVQVLGLSPQQTHMAVAGCMLLCCGFAGCVPL</sequence>
<gene>
    <name evidence="3" type="ORF">Slin15195_G093840</name>
</gene>
<proteinExistence type="predicted"/>
<dbReference type="EMBL" id="CP099425">
    <property type="protein sequence ID" value="USW56065.1"/>
    <property type="molecule type" value="Genomic_DNA"/>
</dbReference>
<evidence type="ECO:0000256" key="1">
    <source>
        <dbReference type="SAM" id="MobiDB-lite"/>
    </source>
</evidence>
<feature type="domain" description="DUF6594" evidence="2">
    <location>
        <begin position="251"/>
        <end position="476"/>
    </location>
</feature>
<feature type="compositionally biased region" description="Low complexity" evidence="1">
    <location>
        <begin position="68"/>
        <end position="79"/>
    </location>
</feature>
<evidence type="ECO:0000259" key="2">
    <source>
        <dbReference type="Pfam" id="PF20237"/>
    </source>
</evidence>
<feature type="compositionally biased region" description="Basic and acidic residues" evidence="1">
    <location>
        <begin position="143"/>
        <end position="160"/>
    </location>
</feature>
<organism evidence="3 4">
    <name type="scientific">Septoria linicola</name>
    <dbReference type="NCBI Taxonomy" id="215465"/>
    <lineage>
        <taxon>Eukaryota</taxon>
        <taxon>Fungi</taxon>
        <taxon>Dikarya</taxon>
        <taxon>Ascomycota</taxon>
        <taxon>Pezizomycotina</taxon>
        <taxon>Dothideomycetes</taxon>
        <taxon>Dothideomycetidae</taxon>
        <taxon>Mycosphaerellales</taxon>
        <taxon>Mycosphaerellaceae</taxon>
        <taxon>Septoria</taxon>
    </lineage>
</organism>
<dbReference type="PANTHER" id="PTHR34502">
    <property type="entry name" value="DUF6594 DOMAIN-CONTAINING PROTEIN-RELATED"/>
    <property type="match status" value="1"/>
</dbReference>
<protein>
    <recommendedName>
        <fullName evidence="2">DUF6594 domain-containing protein</fullName>
    </recommendedName>
</protein>
<accession>A0A9Q9B0R8</accession>
<feature type="region of interest" description="Disordered" evidence="1">
    <location>
        <begin position="1"/>
        <end position="193"/>
    </location>
</feature>
<evidence type="ECO:0000313" key="3">
    <source>
        <dbReference type="EMBL" id="USW56065.1"/>
    </source>
</evidence>
<name>A0A9Q9B0R8_9PEZI</name>
<evidence type="ECO:0000313" key="4">
    <source>
        <dbReference type="Proteomes" id="UP001056384"/>
    </source>
</evidence>
<feature type="region of interest" description="Disordered" evidence="1">
    <location>
        <begin position="305"/>
        <end position="337"/>
    </location>
</feature>
<dbReference type="Proteomes" id="UP001056384">
    <property type="component" value="Chromosome 8"/>
</dbReference>
<dbReference type="Pfam" id="PF20237">
    <property type="entry name" value="DUF6594"/>
    <property type="match status" value="1"/>
</dbReference>
<feature type="compositionally biased region" description="Low complexity" evidence="1">
    <location>
        <begin position="9"/>
        <end position="46"/>
    </location>
</feature>
<dbReference type="PANTHER" id="PTHR34502:SF6">
    <property type="entry name" value="DUF6594 DOMAIN-CONTAINING PROTEIN"/>
    <property type="match status" value="1"/>
</dbReference>
<dbReference type="InterPro" id="IPR046529">
    <property type="entry name" value="DUF6594"/>
</dbReference>